<keyword evidence="2" id="KW-1185">Reference proteome</keyword>
<protein>
    <submittedName>
        <fullName evidence="1">Uncharacterized protein</fullName>
    </submittedName>
</protein>
<accession>A0A1R1XWL2</accession>
<sequence length="160" mass="17771">MLLILPPFHEDRTSLLISIASILVGCSSSCTSFQNSLGIESIPGDFLLGVLLSAAVITSHVAIRRYSQYLEVVRPNVKLLFIQGFCAIIITNLSDMAVEAGKFYRSLRRVEIIHIIIYAYGIVQKSLEFCSPHSDQLSSFFTMSDIEVRIFFCGGIKFIG</sequence>
<evidence type="ECO:0000313" key="1">
    <source>
        <dbReference type="EMBL" id="OMJ18988.1"/>
    </source>
</evidence>
<dbReference type="EMBL" id="LSSN01001606">
    <property type="protein sequence ID" value="OMJ18988.1"/>
    <property type="molecule type" value="Genomic_DNA"/>
</dbReference>
<organism evidence="1 2">
    <name type="scientific">Smittium culicis</name>
    <dbReference type="NCBI Taxonomy" id="133412"/>
    <lineage>
        <taxon>Eukaryota</taxon>
        <taxon>Fungi</taxon>
        <taxon>Fungi incertae sedis</taxon>
        <taxon>Zoopagomycota</taxon>
        <taxon>Kickxellomycotina</taxon>
        <taxon>Harpellomycetes</taxon>
        <taxon>Harpellales</taxon>
        <taxon>Legeriomycetaceae</taxon>
        <taxon>Smittium</taxon>
    </lineage>
</organism>
<name>A0A1R1XWL2_9FUNG</name>
<proteinExistence type="predicted"/>
<evidence type="ECO:0000313" key="2">
    <source>
        <dbReference type="Proteomes" id="UP000187283"/>
    </source>
</evidence>
<dbReference type="AlphaFoldDB" id="A0A1R1XWL2"/>
<dbReference type="Proteomes" id="UP000187283">
    <property type="component" value="Unassembled WGS sequence"/>
</dbReference>
<comment type="caution">
    <text evidence="1">The sequence shown here is derived from an EMBL/GenBank/DDBJ whole genome shotgun (WGS) entry which is preliminary data.</text>
</comment>
<gene>
    <name evidence="1" type="ORF">AYI70_g5014</name>
</gene>
<reference evidence="1 2" key="1">
    <citation type="submission" date="2017-01" db="EMBL/GenBank/DDBJ databases">
        <authorList>
            <person name="Mah S.A."/>
            <person name="Swanson W.J."/>
            <person name="Moy G.W."/>
            <person name="Vacquier V.D."/>
        </authorList>
    </citation>
    <scope>NUCLEOTIDE SEQUENCE [LARGE SCALE GENOMIC DNA]</scope>
    <source>
        <strain evidence="1 2">GSMNP</strain>
    </source>
</reference>